<dbReference type="InterPro" id="IPR007505">
    <property type="entry name" value="PDDEXK_7"/>
</dbReference>
<dbReference type="STRING" id="1884381.SAMN05518846_104141"/>
<dbReference type="AlphaFoldDB" id="A0A1I3SF53"/>
<accession>A0A1I3SF53</accession>
<feature type="domain" description="DUF2357" evidence="1">
    <location>
        <begin position="57"/>
        <end position="307"/>
    </location>
</feature>
<evidence type="ECO:0000313" key="3">
    <source>
        <dbReference type="Proteomes" id="UP000198915"/>
    </source>
</evidence>
<dbReference type="Proteomes" id="UP000198915">
    <property type="component" value="Unassembled WGS sequence"/>
</dbReference>
<organism evidence="2 3">
    <name type="scientific">Brevibacillus centrosporus</name>
    <dbReference type="NCBI Taxonomy" id="54910"/>
    <lineage>
        <taxon>Bacteria</taxon>
        <taxon>Bacillati</taxon>
        <taxon>Bacillota</taxon>
        <taxon>Bacilli</taxon>
        <taxon>Bacillales</taxon>
        <taxon>Paenibacillaceae</taxon>
        <taxon>Brevibacillus</taxon>
    </lineage>
</organism>
<proteinExistence type="predicted"/>
<evidence type="ECO:0000313" key="2">
    <source>
        <dbReference type="EMBL" id="SFJ56980.1"/>
    </source>
</evidence>
<keyword evidence="3" id="KW-1185">Reference proteome</keyword>
<protein>
    <recommendedName>
        <fullName evidence="1">DUF2357 domain-containing protein</fullName>
    </recommendedName>
</protein>
<evidence type="ECO:0000259" key="1">
    <source>
        <dbReference type="Pfam" id="PF09823"/>
    </source>
</evidence>
<dbReference type="Pfam" id="PF09823">
    <property type="entry name" value="DUF2357"/>
    <property type="match status" value="1"/>
</dbReference>
<reference evidence="3" key="1">
    <citation type="submission" date="2016-10" db="EMBL/GenBank/DDBJ databases">
        <authorList>
            <person name="Varghese N."/>
            <person name="Submissions S."/>
        </authorList>
    </citation>
    <scope>NUCLEOTIDE SEQUENCE [LARGE SCALE GENOMIC DNA]</scope>
    <source>
        <strain evidence="3">OK042</strain>
    </source>
</reference>
<dbReference type="Pfam" id="PF04411">
    <property type="entry name" value="PDDEXK_7"/>
    <property type="match status" value="1"/>
</dbReference>
<dbReference type="RefSeq" id="WP_092267614.1">
    <property type="nucleotide sequence ID" value="NZ_FORT01000004.1"/>
</dbReference>
<name>A0A1I3SF53_9BACL</name>
<gene>
    <name evidence="2" type="ORF">SAMN05518846_104141</name>
</gene>
<sequence>MKHEIYKKGSEDPLLALEENTDYLVRFAEEISDQQRGELLTNYGMILQPLHHNLFLMNFGNFVGETIFCGQTYRVDSKKISTGQMDDMLRFITSRMASLPYQAVSPTKLRVKSDAAWKAILYHLWNDLRQALLVEWEGATLEEWWECVAREPHHCLERETIVKPLWKSHQMDERTISSILKSPELWQPLKRNHALASTRLAQRLNGSLPSELEQIQKRIQYDTPENRMLKWILSEAFEITREIEKRLANRRFFNHLEMKRTNRLMQERLEGMMSAPWLAEVGSLQHIPSSSTVLQKKNGYRQWYSFYQRILLGSQYPLPEEDITSLIEGKDIAKLYEYWCFFQVVDAVERLTQSKPNSFAKEPNDDGFTQLKEGLKISFLVKGTERLDVYFNKCFSRNRGSYTQPYRPDISLNWRSKWHHFDAKFKYMTVQEKDQVHRYVKKEDIDKMHTYKDAILGTQTAWVLFPDAGDDFAFYHEEGQKESGNVLCGIGAVGVMPGELAGLERGLRKVLSGCLTDSQIE</sequence>
<dbReference type="InterPro" id="IPR018633">
    <property type="entry name" value="DUF2357"/>
</dbReference>
<dbReference type="EMBL" id="FORT01000004">
    <property type="protein sequence ID" value="SFJ56980.1"/>
    <property type="molecule type" value="Genomic_DNA"/>
</dbReference>